<evidence type="ECO:0000313" key="2">
    <source>
        <dbReference type="EMBL" id="RJF54794.1"/>
    </source>
</evidence>
<proteinExistence type="predicted"/>
<gene>
    <name evidence="2" type="ORF">D4100_17120</name>
</gene>
<reference evidence="2 3" key="1">
    <citation type="submission" date="2018-09" db="EMBL/GenBank/DDBJ databases">
        <title>Draft genome of a novel serratia sp. strain with antifungal activity.</title>
        <authorList>
            <person name="Dichmann S.I."/>
            <person name="Park B.P."/>
            <person name="Pathiraja D."/>
            <person name="Choi I.-G."/>
            <person name="Stougaard P."/>
            <person name="Hennessy R.C."/>
        </authorList>
    </citation>
    <scope>NUCLEOTIDE SEQUENCE [LARGE SCALE GENOMIC DNA]</scope>
    <source>
        <strain evidence="2 3">S40</strain>
    </source>
</reference>
<name>A0AA93BVI9_9GAMM</name>
<comment type="caution">
    <text evidence="2">The sequence shown here is derived from an EMBL/GenBank/DDBJ whole genome shotgun (WGS) entry which is preliminary data.</text>
</comment>
<feature type="domain" description="A-factor biosynthesis hotdog" evidence="1">
    <location>
        <begin position="153"/>
        <end position="247"/>
    </location>
</feature>
<dbReference type="RefSeq" id="WP_119804834.1">
    <property type="nucleotide sequence ID" value="NZ_QYYG01000005.1"/>
</dbReference>
<dbReference type="Pfam" id="PF03756">
    <property type="entry name" value="AfsA"/>
    <property type="match status" value="1"/>
</dbReference>
<organism evidence="2 3">
    <name type="scientific">Serratia inhibens</name>
    <dbReference type="NCBI Taxonomy" id="2338073"/>
    <lineage>
        <taxon>Bacteria</taxon>
        <taxon>Pseudomonadati</taxon>
        <taxon>Pseudomonadota</taxon>
        <taxon>Gammaproteobacteria</taxon>
        <taxon>Enterobacterales</taxon>
        <taxon>Yersiniaceae</taxon>
        <taxon>Serratia</taxon>
    </lineage>
</organism>
<protein>
    <recommendedName>
        <fullName evidence="1">A-factor biosynthesis hotdog domain-containing protein</fullName>
    </recommendedName>
</protein>
<evidence type="ECO:0000313" key="3">
    <source>
        <dbReference type="Proteomes" id="UP000284338"/>
    </source>
</evidence>
<dbReference type="AlphaFoldDB" id="A0AA93BVI9"/>
<evidence type="ECO:0000259" key="1">
    <source>
        <dbReference type="Pfam" id="PF03756"/>
    </source>
</evidence>
<sequence length="380" mass="43693">MNSNKDLVECSLVHKTDANDVLVYKPEIVLKSVITQSEYKDLVHLLPGEQQKIDSVYYASEDIYILRTLPHCIPQSVGASMLSEINLEGFYVSDGNGMLKIVPQYVPLHVEEAIRRKLSPHTLPIQQAEKEIIASLSNDAVVNSYMLLNNTRDLYFYKKNHEHIPGMMLIEAARQAAYDYVYKYTGYAFKSVSISMSKIDVDFFDYSISSYPVEILFSHRDKVRRHKPKKIEKQAWFYQRGRLTGTFYLEGGIIPMTIFPQMRNEKYPKEHLFFPFKDNRYVEILDSNLDALTMKVISLSLCSITVENDYNSQTMNITDLRIGGVTFPMEGYSLNPNNRNELNIALGGLSKSQKLLLNNIINTHYYHKDTFELVGLPLPN</sequence>
<accession>A0AA93BVI9</accession>
<dbReference type="InterPro" id="IPR005509">
    <property type="entry name" value="AfsA_hotdog_dom"/>
</dbReference>
<dbReference type="EMBL" id="QYYG01000005">
    <property type="protein sequence ID" value="RJF54794.1"/>
    <property type="molecule type" value="Genomic_DNA"/>
</dbReference>
<keyword evidence="3" id="KW-1185">Reference proteome</keyword>
<dbReference type="Proteomes" id="UP000284338">
    <property type="component" value="Unassembled WGS sequence"/>
</dbReference>